<gene>
    <name evidence="4" type="ORF">CLV98_10668</name>
</gene>
<comment type="caution">
    <text evidence="4">The sequence shown here is derived from an EMBL/GenBank/DDBJ whole genome shotgun (WGS) entry which is preliminary data.</text>
</comment>
<evidence type="ECO:0000259" key="3">
    <source>
        <dbReference type="Pfam" id="PF21027"/>
    </source>
</evidence>
<dbReference type="OrthoDB" id="253051at2"/>
<feature type="chain" id="PRO_5016322958" evidence="1">
    <location>
        <begin position="23"/>
        <end position="452"/>
    </location>
</feature>
<accession>A0A316B4Q0</accession>
<protein>
    <submittedName>
        <fullName evidence="4">Uncharacterized protein DUF1593</fullName>
    </submittedName>
</protein>
<keyword evidence="1" id="KW-0732">Signal</keyword>
<keyword evidence="5" id="KW-1185">Reference proteome</keyword>
<dbReference type="InterPro" id="IPR048527">
    <property type="entry name" value="Sde182_C"/>
</dbReference>
<name>A0A316B4Q0_9BACT</name>
<dbReference type="InterPro" id="IPR013783">
    <property type="entry name" value="Ig-like_fold"/>
</dbReference>
<dbReference type="Pfam" id="PF21027">
    <property type="entry name" value="Sde0182_C"/>
    <property type="match status" value="1"/>
</dbReference>
<dbReference type="Pfam" id="PF07632">
    <property type="entry name" value="Sde182_NH-like"/>
    <property type="match status" value="1"/>
</dbReference>
<reference evidence="4 5" key="1">
    <citation type="submission" date="2018-03" db="EMBL/GenBank/DDBJ databases">
        <title>Genomic Encyclopedia of Archaeal and Bacterial Type Strains, Phase II (KMG-II): from individual species to whole genera.</title>
        <authorList>
            <person name="Goeker M."/>
        </authorList>
    </citation>
    <scope>NUCLEOTIDE SEQUENCE [LARGE SCALE GENOMIC DNA]</scope>
    <source>
        <strain evidence="4 5">DSM 100346</strain>
    </source>
</reference>
<evidence type="ECO:0000313" key="4">
    <source>
        <dbReference type="EMBL" id="PWJ57597.1"/>
    </source>
</evidence>
<dbReference type="Proteomes" id="UP000245880">
    <property type="component" value="Unassembled WGS sequence"/>
</dbReference>
<evidence type="ECO:0000259" key="2">
    <source>
        <dbReference type="Pfam" id="PF07632"/>
    </source>
</evidence>
<dbReference type="InterPro" id="IPR036452">
    <property type="entry name" value="Ribo_hydro-like"/>
</dbReference>
<dbReference type="AlphaFoldDB" id="A0A316B4Q0"/>
<feature type="domain" description="Cellulose-binding Sde182 C-terminal" evidence="3">
    <location>
        <begin position="371"/>
        <end position="451"/>
    </location>
</feature>
<dbReference type="EMBL" id="QGDT01000006">
    <property type="protein sequence ID" value="PWJ57597.1"/>
    <property type="molecule type" value="Genomic_DNA"/>
</dbReference>
<dbReference type="Gene3D" id="3.90.245.10">
    <property type="entry name" value="Ribonucleoside hydrolase-like"/>
    <property type="match status" value="1"/>
</dbReference>
<evidence type="ECO:0000313" key="5">
    <source>
        <dbReference type="Proteomes" id="UP000245880"/>
    </source>
</evidence>
<dbReference type="GO" id="GO:0016799">
    <property type="term" value="F:hydrolase activity, hydrolyzing N-glycosyl compounds"/>
    <property type="evidence" value="ECO:0007669"/>
    <property type="project" value="InterPro"/>
</dbReference>
<feature type="domain" description="Cellulose-binding Sde182 nucleoside hydrolase-like" evidence="2">
    <location>
        <begin position="27"/>
        <end position="294"/>
    </location>
</feature>
<sequence>MKNRFLAWGIYCLLGFSGLAAAQQPVRLVVMTDIGGDPDDQQSLVRLLLHSDQVQLEGLLTSSRLEHGQDTRPDLIHEQLDAYEKVYPNLLKHSKNFPTPMSLRTMVKPGQGDQQAFGVGHDTPASDWLIQVVDQPDTRPVWVAVWGGQRELAQALSKVKATRSPEAVQAFVRKLRVYVIENQDGHERWILKNFPGLFLISAGYVNLGYPLFPKVREYSALRGMYMTGDESLTSRAWVQEHIRGEENPMAAVYPLDGGGVVGLKEGDTPSYIGLLPNGLNISERPDWGGFGGRFRKLKNQLYTDMVDFQNGVWNERHTVSRWRPYFQNDFIARLDWCVRSYAEANHHPVAVLNKQAGADVVTIAAQAGGAVKLSAFGSTDPDNHPLHYKWWNYWEAGSYSGNVHPINPEKIECTFPIPPDAPKGTVFHVILEVTDSGSPALTSFRRAVITVE</sequence>
<feature type="signal peptide" evidence="1">
    <location>
        <begin position="1"/>
        <end position="22"/>
    </location>
</feature>
<evidence type="ECO:0000256" key="1">
    <source>
        <dbReference type="SAM" id="SignalP"/>
    </source>
</evidence>
<dbReference type="Gene3D" id="2.60.40.10">
    <property type="entry name" value="Immunoglobulins"/>
    <property type="match status" value="1"/>
</dbReference>
<dbReference type="SUPFAM" id="SSF53590">
    <property type="entry name" value="Nucleoside hydrolase"/>
    <property type="match status" value="1"/>
</dbReference>
<dbReference type="InterPro" id="IPR011483">
    <property type="entry name" value="Sde182_NH-like"/>
</dbReference>
<proteinExistence type="predicted"/>
<dbReference type="RefSeq" id="WP_109674761.1">
    <property type="nucleotide sequence ID" value="NZ_QGDT01000006.1"/>
</dbReference>
<organism evidence="4 5">
    <name type="scientific">Dyadobacter jejuensis</name>
    <dbReference type="NCBI Taxonomy" id="1082580"/>
    <lineage>
        <taxon>Bacteria</taxon>
        <taxon>Pseudomonadati</taxon>
        <taxon>Bacteroidota</taxon>
        <taxon>Cytophagia</taxon>
        <taxon>Cytophagales</taxon>
        <taxon>Spirosomataceae</taxon>
        <taxon>Dyadobacter</taxon>
    </lineage>
</organism>